<feature type="domain" description="PAS" evidence="8">
    <location>
        <begin position="13"/>
        <end position="67"/>
    </location>
</feature>
<dbReference type="PANTHER" id="PTHR44936:SF10">
    <property type="entry name" value="SENSOR PROTEIN RSTB"/>
    <property type="match status" value="1"/>
</dbReference>
<evidence type="ECO:0000256" key="5">
    <source>
        <dbReference type="ARBA" id="ARBA00022777"/>
    </source>
</evidence>
<accession>A0A1I2UTZ9</accession>
<keyword evidence="6" id="KW-0067">ATP-binding</keyword>
<dbReference type="PANTHER" id="PTHR44936">
    <property type="entry name" value="SENSOR PROTEIN CREC"/>
    <property type="match status" value="1"/>
</dbReference>
<dbReference type="InterPro" id="IPR036890">
    <property type="entry name" value="HATPase_C_sf"/>
</dbReference>
<reference evidence="10" key="1">
    <citation type="submission" date="2016-10" db="EMBL/GenBank/DDBJ databases">
        <authorList>
            <person name="Varghese N."/>
            <person name="Submissions S."/>
        </authorList>
    </citation>
    <scope>NUCLEOTIDE SEQUENCE [LARGE SCALE GENOMIC DNA]</scope>
    <source>
        <strain evidence="10">CGMCC 1.7739</strain>
    </source>
</reference>
<dbReference type="PROSITE" id="PS50112">
    <property type="entry name" value="PAS"/>
    <property type="match status" value="1"/>
</dbReference>
<dbReference type="NCBIfam" id="TIGR00229">
    <property type="entry name" value="sensory_box"/>
    <property type="match status" value="1"/>
</dbReference>
<evidence type="ECO:0000313" key="9">
    <source>
        <dbReference type="EMBL" id="SFG79689.1"/>
    </source>
</evidence>
<keyword evidence="5" id="KW-0418">Kinase</keyword>
<evidence type="ECO:0000259" key="8">
    <source>
        <dbReference type="PROSITE" id="PS50112"/>
    </source>
</evidence>
<evidence type="ECO:0000256" key="1">
    <source>
        <dbReference type="ARBA" id="ARBA00000085"/>
    </source>
</evidence>
<dbReference type="InterPro" id="IPR050980">
    <property type="entry name" value="2C_sensor_his_kinase"/>
</dbReference>
<evidence type="ECO:0000256" key="4">
    <source>
        <dbReference type="ARBA" id="ARBA00022741"/>
    </source>
</evidence>
<evidence type="ECO:0000256" key="6">
    <source>
        <dbReference type="ARBA" id="ARBA00022840"/>
    </source>
</evidence>
<comment type="catalytic activity">
    <reaction evidence="1">
        <text>ATP + protein L-histidine = ADP + protein N-phospho-L-histidine.</text>
        <dbReference type="EC" id="2.7.13.3"/>
    </reaction>
</comment>
<dbReference type="SMART" id="SM00091">
    <property type="entry name" value="PAS"/>
    <property type="match status" value="1"/>
</dbReference>
<dbReference type="PRINTS" id="PR00344">
    <property type="entry name" value="BCTRLSENSOR"/>
</dbReference>
<sequence length="345" mass="38642">MEGSHSGDESGLDEEVYREAFRSTETPALIADPEFVIRDVNHGGLEFLGYELDELVGRPMTIISGDDDISDEMLDCLRRGEKWRGEFAVETQNGRNVYGTGSASPIVFDGETKGIITIFVDTTKQRQYENTSEVLSRLLRHDLRNELNIMYGHIQRAQSTTDSADADESLERARDKIVEIVHKTERARDLRNLLEKSYSASNRPVRLDIVLNNKIVEVMHEFDEAEYDFEVFPEVAVVADDLLPAAIEAVLENAVTHNDQPTPRVEVSVEVTDSAAIVSVADNGPGVPEAQRELIFGREEFDQLHHGTGISLFFADSVLSSYSGDIWVEDNDPRGAVFNIRLERP</sequence>
<dbReference type="GO" id="GO:0005524">
    <property type="term" value="F:ATP binding"/>
    <property type="evidence" value="ECO:0007669"/>
    <property type="project" value="UniProtKB-KW"/>
</dbReference>
<dbReference type="Gene3D" id="3.30.450.20">
    <property type="entry name" value="PAS domain"/>
    <property type="match status" value="1"/>
</dbReference>
<dbReference type="SUPFAM" id="SSF55874">
    <property type="entry name" value="ATPase domain of HSP90 chaperone/DNA topoisomerase II/histidine kinase"/>
    <property type="match status" value="1"/>
</dbReference>
<dbReference type="InterPro" id="IPR004358">
    <property type="entry name" value="Sig_transdc_His_kin-like_C"/>
</dbReference>
<dbReference type="InterPro" id="IPR035965">
    <property type="entry name" value="PAS-like_dom_sf"/>
</dbReference>
<name>A0A1I2UTZ9_9EURY</name>
<dbReference type="InterPro" id="IPR000014">
    <property type="entry name" value="PAS"/>
</dbReference>
<dbReference type="EMBL" id="FOOQ01000004">
    <property type="protein sequence ID" value="SFG79689.1"/>
    <property type="molecule type" value="Genomic_DNA"/>
</dbReference>
<keyword evidence="4" id="KW-0547">Nucleotide-binding</keyword>
<feature type="domain" description="Histidine kinase" evidence="7">
    <location>
        <begin position="138"/>
        <end position="345"/>
    </location>
</feature>
<dbReference type="SUPFAM" id="SSF55785">
    <property type="entry name" value="PYP-like sensor domain (PAS domain)"/>
    <property type="match status" value="1"/>
</dbReference>
<organism evidence="9 10">
    <name type="scientific">Halopelagius inordinatus</name>
    <dbReference type="NCBI Taxonomy" id="553467"/>
    <lineage>
        <taxon>Archaea</taxon>
        <taxon>Methanobacteriati</taxon>
        <taxon>Methanobacteriota</taxon>
        <taxon>Stenosarchaea group</taxon>
        <taxon>Halobacteria</taxon>
        <taxon>Halobacteriales</taxon>
        <taxon>Haloferacaceae</taxon>
    </lineage>
</organism>
<gene>
    <name evidence="9" type="ORF">SAMN04488063_2975</name>
</gene>
<dbReference type="Pfam" id="PF13426">
    <property type="entry name" value="PAS_9"/>
    <property type="match status" value="1"/>
</dbReference>
<evidence type="ECO:0000256" key="3">
    <source>
        <dbReference type="ARBA" id="ARBA00022679"/>
    </source>
</evidence>
<protein>
    <recommendedName>
        <fullName evidence="2">histidine kinase</fullName>
        <ecNumber evidence="2">2.7.13.3</ecNumber>
    </recommendedName>
</protein>
<evidence type="ECO:0000313" key="10">
    <source>
        <dbReference type="Proteomes" id="UP000198876"/>
    </source>
</evidence>
<dbReference type="PROSITE" id="PS50109">
    <property type="entry name" value="HIS_KIN"/>
    <property type="match status" value="1"/>
</dbReference>
<dbReference type="STRING" id="553467.SAMN04488063_2975"/>
<dbReference type="InterPro" id="IPR005467">
    <property type="entry name" value="His_kinase_dom"/>
</dbReference>
<keyword evidence="10" id="KW-1185">Reference proteome</keyword>
<dbReference type="OrthoDB" id="342253at2157"/>
<dbReference type="EC" id="2.7.13.3" evidence="2"/>
<dbReference type="Gene3D" id="3.30.565.10">
    <property type="entry name" value="Histidine kinase-like ATPase, C-terminal domain"/>
    <property type="match status" value="1"/>
</dbReference>
<evidence type="ECO:0000259" key="7">
    <source>
        <dbReference type="PROSITE" id="PS50109"/>
    </source>
</evidence>
<evidence type="ECO:0000256" key="2">
    <source>
        <dbReference type="ARBA" id="ARBA00012438"/>
    </source>
</evidence>
<dbReference type="AlphaFoldDB" id="A0A1I2UTZ9"/>
<dbReference type="CDD" id="cd00130">
    <property type="entry name" value="PAS"/>
    <property type="match status" value="1"/>
</dbReference>
<keyword evidence="3" id="KW-0808">Transferase</keyword>
<dbReference type="Proteomes" id="UP000198876">
    <property type="component" value="Unassembled WGS sequence"/>
</dbReference>
<dbReference type="Pfam" id="PF02518">
    <property type="entry name" value="HATPase_c"/>
    <property type="match status" value="1"/>
</dbReference>
<dbReference type="InterPro" id="IPR003594">
    <property type="entry name" value="HATPase_dom"/>
</dbReference>
<dbReference type="GO" id="GO:0004673">
    <property type="term" value="F:protein histidine kinase activity"/>
    <property type="evidence" value="ECO:0007669"/>
    <property type="project" value="UniProtKB-EC"/>
</dbReference>
<dbReference type="SMART" id="SM00387">
    <property type="entry name" value="HATPase_c"/>
    <property type="match status" value="1"/>
</dbReference>
<dbReference type="RefSeq" id="WP_092893347.1">
    <property type="nucleotide sequence ID" value="NZ_FOOQ01000004.1"/>
</dbReference>
<proteinExistence type="predicted"/>